<reference evidence="2 3" key="1">
    <citation type="submission" date="2014-04" db="EMBL/GenBank/DDBJ databases">
        <authorList>
            <person name="Sibley D."/>
            <person name="Venepally P."/>
            <person name="Karamycheva S."/>
            <person name="Hadjithomas M."/>
            <person name="Khan A."/>
            <person name="Brunk B."/>
            <person name="Roos D."/>
            <person name="Caler E."/>
            <person name="Lorenzi H."/>
        </authorList>
    </citation>
    <scope>NUCLEOTIDE SEQUENCE [LARGE SCALE GENOMIC DNA]</scope>
    <source>
        <strain evidence="2 3">MAS</strain>
    </source>
</reference>
<dbReference type="AlphaFoldDB" id="A0A086QVC4"/>
<organism evidence="2 3">
    <name type="scientific">Toxoplasma gondii MAS</name>
    <dbReference type="NCBI Taxonomy" id="943118"/>
    <lineage>
        <taxon>Eukaryota</taxon>
        <taxon>Sar</taxon>
        <taxon>Alveolata</taxon>
        <taxon>Apicomplexa</taxon>
        <taxon>Conoidasida</taxon>
        <taxon>Coccidia</taxon>
        <taxon>Eucoccidiorida</taxon>
        <taxon>Eimeriorina</taxon>
        <taxon>Sarcocystidae</taxon>
        <taxon>Toxoplasma</taxon>
    </lineage>
</organism>
<name>A0A086QVC4_TOXGO</name>
<evidence type="ECO:0000259" key="1">
    <source>
        <dbReference type="Pfam" id="PF11543"/>
    </source>
</evidence>
<dbReference type="Pfam" id="PF11543">
    <property type="entry name" value="UN_NPL4"/>
    <property type="match status" value="1"/>
</dbReference>
<dbReference type="Proteomes" id="UP000028821">
    <property type="component" value="Unassembled WGS sequence"/>
</dbReference>
<accession>A0A086QVC4</accession>
<dbReference type="InterPro" id="IPR024682">
    <property type="entry name" value="Npl4_Ub-like_dom"/>
</dbReference>
<dbReference type="EMBL" id="AEXC02000547">
    <property type="protein sequence ID" value="KFH16556.1"/>
    <property type="molecule type" value="Genomic_DNA"/>
</dbReference>
<proteinExistence type="predicted"/>
<evidence type="ECO:0000313" key="3">
    <source>
        <dbReference type="Proteomes" id="UP000028821"/>
    </source>
</evidence>
<gene>
    <name evidence="2" type="ORF">TGMAS_271440A</name>
</gene>
<feature type="non-terminal residue" evidence="2">
    <location>
        <position position="54"/>
    </location>
</feature>
<protein>
    <submittedName>
        <fullName evidence="2">NPL4 family protein</fullName>
    </submittedName>
</protein>
<evidence type="ECO:0000313" key="2">
    <source>
        <dbReference type="EMBL" id="KFH16556.1"/>
    </source>
</evidence>
<comment type="caution">
    <text evidence="2">The sequence shown here is derived from an EMBL/GenBank/DDBJ whole genome shotgun (WGS) entry which is preliminary data.</text>
</comment>
<dbReference type="Gene3D" id="3.10.20.90">
    <property type="entry name" value="Phosphatidylinositol 3-kinase Catalytic Subunit, Chain A, domain 1"/>
    <property type="match status" value="1"/>
</dbReference>
<dbReference type="VEuPathDB" id="ToxoDB:TGMAS_271440A"/>
<sequence length="54" mass="6354">MEKLVVLRLRAREGHSRVEVSPQASLAEVYARVSEQLRLPRDALEIFLDQRHRE</sequence>
<feature type="domain" description="Nuclear pore localisation protein Npl4 ubiquitin-like" evidence="1">
    <location>
        <begin position="4"/>
        <end position="52"/>
    </location>
</feature>